<feature type="compositionally biased region" description="Polar residues" evidence="5">
    <location>
        <begin position="558"/>
        <end position="567"/>
    </location>
</feature>
<evidence type="ECO:0000256" key="2">
    <source>
        <dbReference type="ARBA" id="ARBA00023078"/>
    </source>
</evidence>
<feature type="compositionally biased region" description="Polar residues" evidence="5">
    <location>
        <begin position="323"/>
        <end position="334"/>
    </location>
</feature>
<dbReference type="InterPro" id="IPR032795">
    <property type="entry name" value="DUF3741-assoc"/>
</dbReference>
<dbReference type="InterPro" id="IPR023222">
    <property type="entry name" value="PsbQ-like_dom_sf"/>
</dbReference>
<dbReference type="OMA" id="KPECCLE"/>
<comment type="caution">
    <text evidence="8">The sequence shown here is derived from an EMBL/GenBank/DDBJ whole genome shotgun (WGS) entry which is preliminary data.</text>
</comment>
<dbReference type="AlphaFoldDB" id="A0A2R6QHA4"/>
<feature type="region of interest" description="Disordered" evidence="5">
    <location>
        <begin position="365"/>
        <end position="390"/>
    </location>
</feature>
<keyword evidence="4" id="KW-0175">Coiled coil</keyword>
<dbReference type="STRING" id="1590841.A0A2R6QHA4"/>
<feature type="compositionally biased region" description="Polar residues" evidence="5">
    <location>
        <begin position="98"/>
        <end position="109"/>
    </location>
</feature>
<dbReference type="OrthoDB" id="1605673at2759"/>
<keyword evidence="3" id="KW-0472">Membrane</keyword>
<reference evidence="8 9" key="1">
    <citation type="submission" date="2017-07" db="EMBL/GenBank/DDBJ databases">
        <title>An improved, manually edited Actinidia chinensis var. chinensis (kiwifruit) genome highlights the challenges associated with draft genomes and gene prediction in plants.</title>
        <authorList>
            <person name="Pilkington S."/>
            <person name="Crowhurst R."/>
            <person name="Hilario E."/>
            <person name="Nardozza S."/>
            <person name="Fraser L."/>
            <person name="Peng Y."/>
            <person name="Gunaseelan K."/>
            <person name="Simpson R."/>
            <person name="Tahir J."/>
            <person name="Deroles S."/>
            <person name="Templeton K."/>
            <person name="Luo Z."/>
            <person name="Davy M."/>
            <person name="Cheng C."/>
            <person name="Mcneilage M."/>
            <person name="Scaglione D."/>
            <person name="Liu Y."/>
            <person name="Zhang Q."/>
            <person name="Datson P."/>
            <person name="De Silva N."/>
            <person name="Gardiner S."/>
            <person name="Bassett H."/>
            <person name="Chagne D."/>
            <person name="Mccallum J."/>
            <person name="Dzierzon H."/>
            <person name="Deng C."/>
            <person name="Wang Y.-Y."/>
            <person name="Barron N."/>
            <person name="Manako K."/>
            <person name="Bowen J."/>
            <person name="Foster T."/>
            <person name="Erridge Z."/>
            <person name="Tiffin H."/>
            <person name="Waite C."/>
            <person name="Davies K."/>
            <person name="Grierson E."/>
            <person name="Laing W."/>
            <person name="Kirk R."/>
            <person name="Chen X."/>
            <person name="Wood M."/>
            <person name="Montefiori M."/>
            <person name="Brummell D."/>
            <person name="Schwinn K."/>
            <person name="Catanach A."/>
            <person name="Fullerton C."/>
            <person name="Li D."/>
            <person name="Meiyalaghan S."/>
            <person name="Nieuwenhuizen N."/>
            <person name="Read N."/>
            <person name="Prakash R."/>
            <person name="Hunter D."/>
            <person name="Zhang H."/>
            <person name="Mckenzie M."/>
            <person name="Knabel M."/>
            <person name="Harris A."/>
            <person name="Allan A."/>
            <person name="Chen A."/>
            <person name="Janssen B."/>
            <person name="Plunkett B."/>
            <person name="Dwamena C."/>
            <person name="Voogd C."/>
            <person name="Leif D."/>
            <person name="Lafferty D."/>
            <person name="Souleyre E."/>
            <person name="Varkonyi-Gasic E."/>
            <person name="Gambi F."/>
            <person name="Hanley J."/>
            <person name="Yao J.-L."/>
            <person name="Cheung J."/>
            <person name="David K."/>
            <person name="Warren B."/>
            <person name="Marsh K."/>
            <person name="Snowden K."/>
            <person name="Lin-Wang K."/>
            <person name="Brian L."/>
            <person name="Martinez-Sanchez M."/>
            <person name="Wang M."/>
            <person name="Ileperuma N."/>
            <person name="Macnee N."/>
            <person name="Campin R."/>
            <person name="Mcatee P."/>
            <person name="Drummond R."/>
            <person name="Espley R."/>
            <person name="Ireland H."/>
            <person name="Wu R."/>
            <person name="Atkinson R."/>
            <person name="Karunairetnam S."/>
            <person name="Bulley S."/>
            <person name="Chunkath S."/>
            <person name="Hanley Z."/>
            <person name="Storey R."/>
            <person name="Thrimawithana A."/>
            <person name="Thomson S."/>
            <person name="David C."/>
            <person name="Testolin R."/>
        </authorList>
    </citation>
    <scope>NUCLEOTIDE SEQUENCE [LARGE SCALE GENOMIC DNA]</scope>
    <source>
        <strain evidence="9">cv. Red5</strain>
        <tissue evidence="8">Young leaf</tissue>
    </source>
</reference>
<dbReference type="FunCoup" id="A0A2R6QHA4">
    <property type="interactions" value="3203"/>
</dbReference>
<feature type="region of interest" description="Disordered" evidence="5">
    <location>
        <begin position="425"/>
        <end position="451"/>
    </location>
</feature>
<organism evidence="8 9">
    <name type="scientific">Actinidia chinensis var. chinensis</name>
    <name type="common">Chinese soft-hair kiwi</name>
    <dbReference type="NCBI Taxonomy" id="1590841"/>
    <lineage>
        <taxon>Eukaryota</taxon>
        <taxon>Viridiplantae</taxon>
        <taxon>Streptophyta</taxon>
        <taxon>Embryophyta</taxon>
        <taxon>Tracheophyta</taxon>
        <taxon>Spermatophyta</taxon>
        <taxon>Magnoliopsida</taxon>
        <taxon>eudicotyledons</taxon>
        <taxon>Gunneridae</taxon>
        <taxon>Pentapetalae</taxon>
        <taxon>asterids</taxon>
        <taxon>Ericales</taxon>
        <taxon>Actinidiaceae</taxon>
        <taxon>Actinidia</taxon>
    </lineage>
</organism>
<sequence length="1117" mass="125391">MAAKLIHSLTDDNPDLQKQIGCKTGIFQIFDPQHILTSRRIVATAPSRFLRVPTSTVTLLGQRLITCTIDQQQRTAQHRPFSFDQATYPETPSKDPAMSQSGASPQFRRQSLDLGDGDKASVYREAQRLSVKTTLKEELEDCEVKHKKSPRPMQLSDGSSIVGIKGKQTLPADVKQSLRVLAKLRETTRCIDEDSRLSCEMKHRPLFSFQKDAPRYSYDGSDLSRLSFESWDAFKSTSKLNELPRLSLDSRVGSMQRLNSDSKSISGAQTRSPSVIAKLMGLETLPDADLASNNRLRFIKTCPVEDLDPFSRSLKSTDPRPSIETSNSLGNSWQEPALPCWRKPESVIKPSSRVPIEPAAWKQLYRSRGSHKSPLKHLETPGRETKTSPSIYSEIEKRLKNLEFTKSGKDLRALKQIMEAMQANGLLETRKDEQDSNSAARKDHGPRYKSPHLSARLVNHQKLHSDHVNHSTNKGGNSLTTSESAIAIMKPEKLVEKSGILVSSVILVDRLSGLPKLRCEYADSRKSLVNSRTSKEQILKTGYRENAATSNDNRKTINRTLKSTESSPRALPLPKENTIISVKSSGTLSPRLQQKKLELEKRSRPSIPSDSSKSRRQANKQQQESDSPGGRRRPKSAKSQQSDGYFMDLRIDTEVTSAECCAEANGCWSPSMKAAKYSVSGLKLAPSLSEVGAAEFASVASEHPSPISVLDDTMYKDDAISPAKQMPDDLKDEGTVNSKDNSSKEQWGSAKNLMPKSEINRKKLENIEQLVQKLRRLNSSHDEAQTDYIASLCENTNPDHRYISEILLASGFLLRDLNSILTTFQLHPSGRLINPELFLVLEQTKTSTSQKEETSIQKVVHMKPTKEKLHRKLMFDAVNEILVGKLTLVGASPKPWLKMRKSLNAQKLLREMCSEIDQLQAKKSDFGLLEDEDDWLKRILWEHVTHWSENWTDFHGEISGMSLDVERLIFKDLVDEIVHGEATSLRTKPAKNAFFKAEKAEAFDFRMTVPDQTLEEAESAISGHAQSLLQVKELLEESSWREAQKALRQSASSLKQDIYTIIQSKPGSERPQLRKLYSNLFNSVTGLDYAARDKDATRVWECYGNIVVALNEILSNI</sequence>
<gene>
    <name evidence="8" type="ORF">CEY00_Acc18349</name>
</gene>
<feature type="compositionally biased region" description="Polar residues" evidence="5">
    <location>
        <begin position="735"/>
        <end position="746"/>
    </location>
</feature>
<accession>A0A2R6QHA4</accession>
<feature type="compositionally biased region" description="Basic and acidic residues" evidence="5">
    <location>
        <begin position="376"/>
        <end position="386"/>
    </location>
</feature>
<feature type="region of interest" description="Disordered" evidence="5">
    <location>
        <begin position="721"/>
        <end position="755"/>
    </location>
</feature>
<dbReference type="InterPro" id="IPR008797">
    <property type="entry name" value="PSII_PsbQ"/>
</dbReference>
<evidence type="ECO:0000259" key="6">
    <source>
        <dbReference type="Pfam" id="PF14309"/>
    </source>
</evidence>
<dbReference type="Pfam" id="PF14309">
    <property type="entry name" value="DUF4378"/>
    <property type="match status" value="1"/>
</dbReference>
<reference evidence="9" key="2">
    <citation type="journal article" date="2018" name="BMC Genomics">
        <title>A manually annotated Actinidia chinensis var. chinensis (kiwifruit) genome highlights the challenges associated with draft genomes and gene prediction in plants.</title>
        <authorList>
            <person name="Pilkington S.M."/>
            <person name="Crowhurst R."/>
            <person name="Hilario E."/>
            <person name="Nardozza S."/>
            <person name="Fraser L."/>
            <person name="Peng Y."/>
            <person name="Gunaseelan K."/>
            <person name="Simpson R."/>
            <person name="Tahir J."/>
            <person name="Deroles S.C."/>
            <person name="Templeton K."/>
            <person name="Luo Z."/>
            <person name="Davy M."/>
            <person name="Cheng C."/>
            <person name="McNeilage M."/>
            <person name="Scaglione D."/>
            <person name="Liu Y."/>
            <person name="Zhang Q."/>
            <person name="Datson P."/>
            <person name="De Silva N."/>
            <person name="Gardiner S.E."/>
            <person name="Bassett H."/>
            <person name="Chagne D."/>
            <person name="McCallum J."/>
            <person name="Dzierzon H."/>
            <person name="Deng C."/>
            <person name="Wang Y.Y."/>
            <person name="Barron L."/>
            <person name="Manako K."/>
            <person name="Bowen J."/>
            <person name="Foster T.M."/>
            <person name="Erridge Z.A."/>
            <person name="Tiffin H."/>
            <person name="Waite C.N."/>
            <person name="Davies K.M."/>
            <person name="Grierson E.P."/>
            <person name="Laing W.A."/>
            <person name="Kirk R."/>
            <person name="Chen X."/>
            <person name="Wood M."/>
            <person name="Montefiori M."/>
            <person name="Brummell D.A."/>
            <person name="Schwinn K.E."/>
            <person name="Catanach A."/>
            <person name="Fullerton C."/>
            <person name="Li D."/>
            <person name="Meiyalaghan S."/>
            <person name="Nieuwenhuizen N."/>
            <person name="Read N."/>
            <person name="Prakash R."/>
            <person name="Hunter D."/>
            <person name="Zhang H."/>
            <person name="McKenzie M."/>
            <person name="Knabel M."/>
            <person name="Harris A."/>
            <person name="Allan A.C."/>
            <person name="Gleave A."/>
            <person name="Chen A."/>
            <person name="Janssen B.J."/>
            <person name="Plunkett B."/>
            <person name="Ampomah-Dwamena C."/>
            <person name="Voogd C."/>
            <person name="Leif D."/>
            <person name="Lafferty D."/>
            <person name="Souleyre E.J.F."/>
            <person name="Varkonyi-Gasic E."/>
            <person name="Gambi F."/>
            <person name="Hanley J."/>
            <person name="Yao J.L."/>
            <person name="Cheung J."/>
            <person name="David K.M."/>
            <person name="Warren B."/>
            <person name="Marsh K."/>
            <person name="Snowden K.C."/>
            <person name="Lin-Wang K."/>
            <person name="Brian L."/>
            <person name="Martinez-Sanchez M."/>
            <person name="Wang M."/>
            <person name="Ileperuma N."/>
            <person name="Macnee N."/>
            <person name="Campin R."/>
            <person name="McAtee P."/>
            <person name="Drummond R.S.M."/>
            <person name="Espley R.V."/>
            <person name="Ireland H.S."/>
            <person name="Wu R."/>
            <person name="Atkinson R.G."/>
            <person name="Karunairetnam S."/>
            <person name="Bulley S."/>
            <person name="Chunkath S."/>
            <person name="Hanley Z."/>
            <person name="Storey R."/>
            <person name="Thrimawithana A.H."/>
            <person name="Thomson S."/>
            <person name="David C."/>
            <person name="Testolin R."/>
            <person name="Huang H."/>
            <person name="Hellens R.P."/>
            <person name="Schaffer R.J."/>
        </authorList>
    </citation>
    <scope>NUCLEOTIDE SEQUENCE [LARGE SCALE GENOMIC DNA]</scope>
    <source>
        <strain evidence="9">cv. Red5</strain>
    </source>
</reference>
<protein>
    <submittedName>
        <fullName evidence="8">Protein LONGIFOLIA like</fullName>
    </submittedName>
</protein>
<evidence type="ECO:0000313" key="9">
    <source>
        <dbReference type="Proteomes" id="UP000241394"/>
    </source>
</evidence>
<evidence type="ECO:0000256" key="1">
    <source>
        <dbReference type="ARBA" id="ARBA00004370"/>
    </source>
</evidence>
<dbReference type="InterPro" id="IPR033334">
    <property type="entry name" value="LNG1/2"/>
</dbReference>
<dbReference type="FunFam" id="1.20.120.290:FF:000004">
    <property type="entry name" value="Oxygen-evolving enhancer protein 3"/>
    <property type="match status" value="1"/>
</dbReference>
<feature type="domain" description="DUF3741" evidence="7">
    <location>
        <begin position="266"/>
        <end position="288"/>
    </location>
</feature>
<dbReference type="Gramene" id="PSS07990">
    <property type="protein sequence ID" value="PSS07990"/>
    <property type="gene ID" value="CEY00_Acc18349"/>
</dbReference>
<feature type="compositionally biased region" description="Basic and acidic residues" evidence="5">
    <location>
        <begin position="428"/>
        <end position="446"/>
    </location>
</feature>
<dbReference type="GO" id="GO:0019898">
    <property type="term" value="C:extrinsic component of membrane"/>
    <property type="evidence" value="ECO:0007669"/>
    <property type="project" value="InterPro"/>
</dbReference>
<dbReference type="InterPro" id="IPR025486">
    <property type="entry name" value="DUF4378"/>
</dbReference>
<feature type="domain" description="DUF4378" evidence="6">
    <location>
        <begin position="799"/>
        <end position="976"/>
    </location>
</feature>
<proteinExistence type="predicted"/>
<comment type="subcellular location">
    <subcellularLocation>
        <location evidence="1">Membrane</location>
    </subcellularLocation>
</comment>
<keyword evidence="2" id="KW-0793">Thylakoid</keyword>
<dbReference type="GO" id="GO:0015979">
    <property type="term" value="P:photosynthesis"/>
    <property type="evidence" value="ECO:0007669"/>
    <property type="project" value="InterPro"/>
</dbReference>
<dbReference type="PANTHER" id="PTHR31680">
    <property type="entry name" value="LONGIFOLIA PROTEIN"/>
    <property type="match status" value="1"/>
</dbReference>
<dbReference type="SUPFAM" id="SSF101112">
    <property type="entry name" value="Oxygen-evolving enhancer protein 3"/>
    <property type="match status" value="1"/>
</dbReference>
<evidence type="ECO:0000313" key="8">
    <source>
        <dbReference type="EMBL" id="PSS07990.1"/>
    </source>
</evidence>
<dbReference type="PANTHER" id="PTHR31680:SF4">
    <property type="entry name" value="LONGIFOLIA PROTEIN"/>
    <property type="match status" value="1"/>
</dbReference>
<feature type="coiled-coil region" evidence="4">
    <location>
        <begin position="760"/>
        <end position="787"/>
    </location>
</feature>
<feature type="compositionally biased region" description="Polar residues" evidence="5">
    <location>
        <begin position="578"/>
        <end position="592"/>
    </location>
</feature>
<keyword evidence="9" id="KW-1185">Reference proteome</keyword>
<evidence type="ECO:0000256" key="5">
    <source>
        <dbReference type="SAM" id="MobiDB-lite"/>
    </source>
</evidence>
<feature type="region of interest" description="Disordered" evidence="5">
    <location>
        <begin position="310"/>
        <end position="335"/>
    </location>
</feature>
<dbReference type="Gene3D" id="1.20.120.290">
    <property type="entry name" value="Oxygen-evolving enhancer protein 3 (PsbQ), four-helix up-down bundle"/>
    <property type="match status" value="1"/>
</dbReference>
<dbReference type="GO" id="GO:0009654">
    <property type="term" value="C:photosystem II oxygen evolving complex"/>
    <property type="evidence" value="ECO:0007669"/>
    <property type="project" value="InterPro"/>
</dbReference>
<evidence type="ECO:0000256" key="4">
    <source>
        <dbReference type="SAM" id="Coils"/>
    </source>
</evidence>
<dbReference type="Pfam" id="PF05757">
    <property type="entry name" value="PsbQ"/>
    <property type="match status" value="1"/>
</dbReference>
<dbReference type="Pfam" id="PF14383">
    <property type="entry name" value="VARLMGL"/>
    <property type="match status" value="1"/>
</dbReference>
<evidence type="ECO:0000256" key="3">
    <source>
        <dbReference type="ARBA" id="ARBA00023136"/>
    </source>
</evidence>
<dbReference type="GO" id="GO:0051513">
    <property type="term" value="P:regulation of monopolar cell growth"/>
    <property type="evidence" value="ECO:0007669"/>
    <property type="project" value="InterPro"/>
</dbReference>
<dbReference type="InParanoid" id="A0A2R6QHA4"/>
<name>A0A2R6QHA4_ACTCC</name>
<dbReference type="GO" id="GO:0005509">
    <property type="term" value="F:calcium ion binding"/>
    <property type="evidence" value="ECO:0007669"/>
    <property type="project" value="InterPro"/>
</dbReference>
<evidence type="ECO:0000259" key="7">
    <source>
        <dbReference type="Pfam" id="PF14383"/>
    </source>
</evidence>
<dbReference type="EMBL" id="NKQK01000016">
    <property type="protein sequence ID" value="PSS07990.1"/>
    <property type="molecule type" value="Genomic_DNA"/>
</dbReference>
<dbReference type="Proteomes" id="UP000241394">
    <property type="component" value="Chromosome LG16"/>
</dbReference>
<feature type="region of interest" description="Disordered" evidence="5">
    <location>
        <begin position="543"/>
        <end position="646"/>
    </location>
</feature>
<feature type="region of interest" description="Disordered" evidence="5">
    <location>
        <begin position="84"/>
        <end position="115"/>
    </location>
</feature>